<feature type="domain" description="NodB homology" evidence="1">
    <location>
        <begin position="20"/>
        <end position="163"/>
    </location>
</feature>
<dbReference type="GO" id="GO:0005975">
    <property type="term" value="P:carbohydrate metabolic process"/>
    <property type="evidence" value="ECO:0007669"/>
    <property type="project" value="InterPro"/>
</dbReference>
<accession>A0A532V735</accession>
<dbReference type="AlphaFoldDB" id="A0A532V735"/>
<dbReference type="CDD" id="cd02440">
    <property type="entry name" value="AdoMet_MTases"/>
    <property type="match status" value="1"/>
</dbReference>
<dbReference type="Pfam" id="PF13847">
    <property type="entry name" value="Methyltransf_31"/>
    <property type="match status" value="1"/>
</dbReference>
<dbReference type="InterPro" id="IPR011330">
    <property type="entry name" value="Glyco_hydro/deAcase_b/a-brl"/>
</dbReference>
<dbReference type="Pfam" id="PF11959">
    <property type="entry name" value="DUF3473"/>
    <property type="match status" value="1"/>
</dbReference>
<evidence type="ECO:0000313" key="2">
    <source>
        <dbReference type="EMBL" id="TKJ43010.1"/>
    </source>
</evidence>
<name>A0A532V735_UNCT6</name>
<gene>
    <name evidence="2" type="ORF">CEE36_05860</name>
</gene>
<dbReference type="CDD" id="cd10941">
    <property type="entry name" value="CE4_PuuE_HpPgdA_like_2"/>
    <property type="match status" value="1"/>
</dbReference>
<dbReference type="GO" id="GO:0016810">
    <property type="term" value="F:hydrolase activity, acting on carbon-nitrogen (but not peptide) bonds"/>
    <property type="evidence" value="ECO:0007669"/>
    <property type="project" value="InterPro"/>
</dbReference>
<dbReference type="Gene3D" id="3.20.20.370">
    <property type="entry name" value="Glycoside hydrolase/deacetylase"/>
    <property type="match status" value="1"/>
</dbReference>
<protein>
    <recommendedName>
        <fullName evidence="1">NodB homology domain-containing protein</fullName>
    </recommendedName>
</protein>
<dbReference type="Gene3D" id="3.40.50.150">
    <property type="entry name" value="Vaccinia Virus protein VP39"/>
    <property type="match status" value="1"/>
</dbReference>
<dbReference type="PROSITE" id="PS51677">
    <property type="entry name" value="NODB"/>
    <property type="match status" value="1"/>
</dbReference>
<comment type="caution">
    <text evidence="2">The sequence shown here is derived from an EMBL/GenBank/DDBJ whole genome shotgun (WGS) entry which is preliminary data.</text>
</comment>
<dbReference type="InterPro" id="IPR002509">
    <property type="entry name" value="NODB_dom"/>
</dbReference>
<reference evidence="2 3" key="1">
    <citation type="submission" date="2017-06" db="EMBL/GenBank/DDBJ databases">
        <title>Novel microbial phyla capable of carbon fixation and sulfur reduction in deep-sea sediments.</title>
        <authorList>
            <person name="Huang J."/>
            <person name="Baker B."/>
            <person name="Wang Y."/>
        </authorList>
    </citation>
    <scope>NUCLEOTIDE SEQUENCE [LARGE SCALE GENOMIC DNA]</scope>
    <source>
        <strain evidence="2">B3_TA06</strain>
    </source>
</reference>
<dbReference type="InterPro" id="IPR025714">
    <property type="entry name" value="Methyltranfer_dom"/>
</dbReference>
<evidence type="ECO:0000313" key="3">
    <source>
        <dbReference type="Proteomes" id="UP000317778"/>
    </source>
</evidence>
<organism evidence="2 3">
    <name type="scientific">candidate division TA06 bacterium B3_TA06</name>
    <dbReference type="NCBI Taxonomy" id="2012487"/>
    <lineage>
        <taxon>Bacteria</taxon>
        <taxon>Bacteria division TA06</taxon>
    </lineage>
</organism>
<dbReference type="InterPro" id="IPR045235">
    <property type="entry name" value="PuuE_HpPgdA-like"/>
</dbReference>
<dbReference type="Pfam" id="PF01522">
    <property type="entry name" value="Polysacc_deac_1"/>
    <property type="match status" value="1"/>
</dbReference>
<dbReference type="InterPro" id="IPR029063">
    <property type="entry name" value="SAM-dependent_MTases_sf"/>
</dbReference>
<dbReference type="PANTHER" id="PTHR47561:SF1">
    <property type="entry name" value="POLYSACCHARIDE DEACETYLASE FAMILY PROTEIN (AFU_ORTHOLOGUE AFUA_6G05030)"/>
    <property type="match status" value="1"/>
</dbReference>
<proteinExistence type="predicted"/>
<dbReference type="SUPFAM" id="SSF88713">
    <property type="entry name" value="Glycoside hydrolase/deacetylase"/>
    <property type="match status" value="1"/>
</dbReference>
<dbReference type="InterPro" id="IPR014344">
    <property type="entry name" value="XrtA_polysacc_deacetyl"/>
</dbReference>
<dbReference type="EMBL" id="NJBO01000007">
    <property type="protein sequence ID" value="TKJ43010.1"/>
    <property type="molecule type" value="Genomic_DNA"/>
</dbReference>
<evidence type="ECO:0000259" key="1">
    <source>
        <dbReference type="PROSITE" id="PS51677"/>
    </source>
</evidence>
<dbReference type="NCBIfam" id="TIGR03006">
    <property type="entry name" value="pepcterm_polyde"/>
    <property type="match status" value="1"/>
</dbReference>
<dbReference type="PANTHER" id="PTHR47561">
    <property type="entry name" value="POLYSACCHARIDE DEACETYLASE FAMILY PROTEIN (AFU_ORTHOLOGUE AFUA_6G05030)"/>
    <property type="match status" value="1"/>
</dbReference>
<dbReference type="Proteomes" id="UP000317778">
    <property type="component" value="Unassembled WGS sequence"/>
</dbReference>
<dbReference type="InterPro" id="IPR022560">
    <property type="entry name" value="DUF3473"/>
</dbReference>
<dbReference type="SUPFAM" id="SSF53335">
    <property type="entry name" value="S-adenosyl-L-methionine-dependent methyltransferases"/>
    <property type="match status" value="1"/>
</dbReference>
<sequence>MINAFSVDLEEWFCGHILNKAVKKNEWNNQELRVVEDTRRMLKLFSRHDTEATFFVLGWIAERSPELIKEIADHGHEIATHGYSHTSLTEMTPRSFEQDLKKAIDVTRRCVKQEILGFRAPSFTITSATLWALQILKDNGIRYDSSIFPLSLHPDYGIGNAPLAIHKLDNSLIEVPLSCVEILGKRIPCGGGYFRLYPYGLTKAILKRCNRQGRPAVFYLHPWELDPAQPRVKLGPINTLRLTLKLSEPIQKRTFLDVGCGAGRYSLELARRGAISVVGIDVSGRMIEVSKKRAQKEALEEKARFIQTDIMEYGPDEAFDICIGMGLLDYIKDPLPTLIKISELTREKAFLSFPVLWSWRTLPRKIRLGLNRCPVYFYTRRRIHELLSKAGFKKVEIKQMGPMYFVIAVPDNP</sequence>